<reference evidence="1" key="1">
    <citation type="journal article" date="2017" name="Nature">
        <title>The genome of Chenopodium quinoa.</title>
        <authorList>
            <person name="Jarvis D.E."/>
            <person name="Ho Y.S."/>
            <person name="Lightfoot D.J."/>
            <person name="Schmoeckel S.M."/>
            <person name="Li B."/>
            <person name="Borm T.J.A."/>
            <person name="Ohyanagi H."/>
            <person name="Mineta K."/>
            <person name="Michell C.T."/>
            <person name="Saber N."/>
            <person name="Kharbatia N.M."/>
            <person name="Rupper R.R."/>
            <person name="Sharp A.R."/>
            <person name="Dally N."/>
            <person name="Boughton B.A."/>
            <person name="Woo Y.H."/>
            <person name="Gao G."/>
            <person name="Schijlen E.G.W.M."/>
            <person name="Guo X."/>
            <person name="Momin A.A."/>
            <person name="Negrao S."/>
            <person name="Al-Babili S."/>
            <person name="Gehring C."/>
            <person name="Roessner U."/>
            <person name="Jung C."/>
            <person name="Murphy K."/>
            <person name="Arold S.T."/>
            <person name="Gojobori T."/>
            <person name="van der Linden C.G."/>
            <person name="van Loo E.N."/>
            <person name="Jellen E.N."/>
            <person name="Maughan P.J."/>
            <person name="Tester M."/>
        </authorList>
    </citation>
    <scope>NUCLEOTIDE SEQUENCE [LARGE SCALE GENOMIC DNA]</scope>
    <source>
        <strain evidence="1">cv. PI 614886</strain>
    </source>
</reference>
<organism evidence="1 2">
    <name type="scientific">Chenopodium quinoa</name>
    <name type="common">Quinoa</name>
    <dbReference type="NCBI Taxonomy" id="63459"/>
    <lineage>
        <taxon>Eukaryota</taxon>
        <taxon>Viridiplantae</taxon>
        <taxon>Streptophyta</taxon>
        <taxon>Embryophyta</taxon>
        <taxon>Tracheophyta</taxon>
        <taxon>Spermatophyta</taxon>
        <taxon>Magnoliopsida</taxon>
        <taxon>eudicotyledons</taxon>
        <taxon>Gunneridae</taxon>
        <taxon>Pentapetalae</taxon>
        <taxon>Caryophyllales</taxon>
        <taxon>Chenopodiaceae</taxon>
        <taxon>Chenopodioideae</taxon>
        <taxon>Atripliceae</taxon>
        <taxon>Chenopodium</taxon>
    </lineage>
</organism>
<accession>A0A803LCB7</accession>
<dbReference type="PANTHER" id="PTHR11439:SF515">
    <property type="entry name" value="GAG-POL POLYPROTEIN"/>
    <property type="match status" value="1"/>
</dbReference>
<sequence length="226" mass="25694">MQTHEHSHRKKLTKVGEGKLIDPTLYRSLVGSLRYLTITRPDIVYGVGPVSRYMETPKESRYMETPKELHWCPAKKIVRYIKGTLDYGMFYSYGDEATLYGYSDSDSDWAGAQHERKSTSGYVFYLGSTAITWSSKKQPVVALSSCEVEYIAASSAVCEALWLRNLLKETGHVQEGPTTIYVDNMSAIKLAKNPVQHGRSKHIDTRFHFLRDQVKQGTITHHTEVL</sequence>
<dbReference type="AlphaFoldDB" id="A0A803LCB7"/>
<evidence type="ECO:0000313" key="2">
    <source>
        <dbReference type="Proteomes" id="UP000596660"/>
    </source>
</evidence>
<proteinExistence type="predicted"/>
<keyword evidence="2" id="KW-1185">Reference proteome</keyword>
<evidence type="ECO:0000313" key="1">
    <source>
        <dbReference type="EnsemblPlants" id="AUR62009506-RA:cds"/>
    </source>
</evidence>
<dbReference type="Proteomes" id="UP000596660">
    <property type="component" value="Unplaced"/>
</dbReference>
<dbReference type="EnsemblPlants" id="AUR62009506-RA">
    <property type="protein sequence ID" value="AUR62009506-RA:cds"/>
    <property type="gene ID" value="AUR62009506"/>
</dbReference>
<dbReference type="CDD" id="cd09272">
    <property type="entry name" value="RNase_HI_RT_Ty1"/>
    <property type="match status" value="1"/>
</dbReference>
<dbReference type="InterPro" id="IPR043502">
    <property type="entry name" value="DNA/RNA_pol_sf"/>
</dbReference>
<name>A0A803LCB7_CHEQI</name>
<dbReference type="SUPFAM" id="SSF56672">
    <property type="entry name" value="DNA/RNA polymerases"/>
    <property type="match status" value="1"/>
</dbReference>
<dbReference type="PANTHER" id="PTHR11439">
    <property type="entry name" value="GAG-POL-RELATED RETROTRANSPOSON"/>
    <property type="match status" value="1"/>
</dbReference>
<protein>
    <submittedName>
        <fullName evidence="1">Uncharacterized protein</fullName>
    </submittedName>
</protein>
<reference evidence="1" key="2">
    <citation type="submission" date="2021-03" db="UniProtKB">
        <authorList>
            <consortium name="EnsemblPlants"/>
        </authorList>
    </citation>
    <scope>IDENTIFICATION</scope>
</reference>
<dbReference type="Gramene" id="AUR62009506-RA">
    <property type="protein sequence ID" value="AUR62009506-RA:cds"/>
    <property type="gene ID" value="AUR62009506"/>
</dbReference>
<dbReference type="OMA" id="FTELRCR"/>